<dbReference type="PANTHER" id="PTHR33744:SF15">
    <property type="entry name" value="CARBOHYDRATE DIACID REGULATOR"/>
    <property type="match status" value="1"/>
</dbReference>
<gene>
    <name evidence="5" type="ORF">K8V20_06170</name>
</gene>
<feature type="domain" description="CdaR GGDEF-like" evidence="4">
    <location>
        <begin position="144"/>
        <end position="241"/>
    </location>
</feature>
<proteinExistence type="inferred from homology"/>
<feature type="domain" description="PucR C-terminal helix-turn-helix" evidence="3">
    <location>
        <begin position="314"/>
        <end position="361"/>
    </location>
</feature>
<dbReference type="EMBL" id="DYVE01000162">
    <property type="protein sequence ID" value="HJG28213.1"/>
    <property type="molecule type" value="Genomic_DNA"/>
</dbReference>
<name>A0A921LQR4_9FIRM</name>
<dbReference type="PANTHER" id="PTHR33744">
    <property type="entry name" value="CARBOHYDRATE DIACID REGULATOR"/>
    <property type="match status" value="1"/>
</dbReference>
<reference evidence="5" key="2">
    <citation type="submission" date="2021-09" db="EMBL/GenBank/DDBJ databases">
        <authorList>
            <person name="Gilroy R."/>
        </authorList>
    </citation>
    <scope>NUCLEOTIDE SEQUENCE</scope>
    <source>
        <strain evidence="5">ChiBcec21-2208</strain>
    </source>
</reference>
<dbReference type="Pfam" id="PF05651">
    <property type="entry name" value="Diacid_rec"/>
    <property type="match status" value="1"/>
</dbReference>
<comment type="caution">
    <text evidence="5">The sequence shown here is derived from an EMBL/GenBank/DDBJ whole genome shotgun (WGS) entry which is preliminary data.</text>
</comment>
<evidence type="ECO:0000313" key="5">
    <source>
        <dbReference type="EMBL" id="HJG28213.1"/>
    </source>
</evidence>
<evidence type="ECO:0000256" key="1">
    <source>
        <dbReference type="ARBA" id="ARBA00006754"/>
    </source>
</evidence>
<organism evidence="5 6">
    <name type="scientific">Subdoligranulum variabile</name>
    <dbReference type="NCBI Taxonomy" id="214851"/>
    <lineage>
        <taxon>Bacteria</taxon>
        <taxon>Bacillati</taxon>
        <taxon>Bacillota</taxon>
        <taxon>Clostridia</taxon>
        <taxon>Eubacteriales</taxon>
        <taxon>Oscillospiraceae</taxon>
        <taxon>Subdoligranulum</taxon>
    </lineage>
</organism>
<dbReference type="InterPro" id="IPR008599">
    <property type="entry name" value="Diacid_rec"/>
</dbReference>
<protein>
    <submittedName>
        <fullName evidence="5">Helix-turn-helix domain-containing protein</fullName>
    </submittedName>
</protein>
<dbReference type="InterPro" id="IPR025736">
    <property type="entry name" value="PucR_C-HTH_dom"/>
</dbReference>
<dbReference type="Pfam" id="PF17853">
    <property type="entry name" value="GGDEF_2"/>
    <property type="match status" value="1"/>
</dbReference>
<dbReference type="Gene3D" id="1.10.10.2840">
    <property type="entry name" value="PucR C-terminal helix-turn-helix domain"/>
    <property type="match status" value="1"/>
</dbReference>
<evidence type="ECO:0000259" key="4">
    <source>
        <dbReference type="Pfam" id="PF17853"/>
    </source>
</evidence>
<dbReference type="InterPro" id="IPR041522">
    <property type="entry name" value="CdaR_GGDEF"/>
</dbReference>
<dbReference type="AlphaFoldDB" id="A0A921LQR4"/>
<reference evidence="5" key="1">
    <citation type="journal article" date="2021" name="PeerJ">
        <title>Extensive microbial diversity within the chicken gut microbiome revealed by metagenomics and culture.</title>
        <authorList>
            <person name="Gilroy R."/>
            <person name="Ravi A."/>
            <person name="Getino M."/>
            <person name="Pursley I."/>
            <person name="Horton D.L."/>
            <person name="Alikhan N.F."/>
            <person name="Baker D."/>
            <person name="Gharbi K."/>
            <person name="Hall N."/>
            <person name="Watson M."/>
            <person name="Adriaenssens E.M."/>
            <person name="Foster-Nyarko E."/>
            <person name="Jarju S."/>
            <person name="Secka A."/>
            <person name="Antonio M."/>
            <person name="Oren A."/>
            <person name="Chaudhuri R.R."/>
            <person name="La Ragione R."/>
            <person name="Hildebrand F."/>
            <person name="Pallen M.J."/>
        </authorList>
    </citation>
    <scope>NUCLEOTIDE SEQUENCE</scope>
    <source>
        <strain evidence="5">ChiBcec21-2208</strain>
    </source>
</reference>
<dbReference type="InterPro" id="IPR051448">
    <property type="entry name" value="CdaR-like_regulators"/>
</dbReference>
<dbReference type="InterPro" id="IPR042070">
    <property type="entry name" value="PucR_C-HTH_sf"/>
</dbReference>
<dbReference type="InterPro" id="IPR009057">
    <property type="entry name" value="Homeodomain-like_sf"/>
</dbReference>
<accession>A0A921LQR4</accession>
<dbReference type="Proteomes" id="UP000782880">
    <property type="component" value="Unassembled WGS sequence"/>
</dbReference>
<sequence length="374" mass="41637">MRISPSIAQAIVKEISDAVNKNVNLMDDTGRIIASTNPERVGTEHMGARKIVEEKLECLTVCTDQEYSGSLVGINLPLYFRGDIVGVIGITGEWDQIAQYVQLIKKASEALLKDAYIQETSNALRMRQRNYLHTLLFGTAAQLSEDFLSLGATLGLDIQLPYRCLCISFAAPEGRSAEIQTLLDRAEEYLERTYSGLMLYRESTQLSLFTTILDENHLRTLVSRLSGSLPLQPGFSLKAGVDMGPHHGLQLRTGRVQAEKSLHIAFMEQGEPLIFYGDMTSGIYLGEISAVSKKEYLARIFKGMSLAEMQEWAQLLATFYACDGSLNKTADKLFIHKNTLQYQLRKLASLTGYDPRSITNAGLYQTAIQFLKAI</sequence>
<evidence type="ECO:0000259" key="3">
    <source>
        <dbReference type="Pfam" id="PF13556"/>
    </source>
</evidence>
<dbReference type="SUPFAM" id="SSF46689">
    <property type="entry name" value="Homeodomain-like"/>
    <property type="match status" value="1"/>
</dbReference>
<evidence type="ECO:0000313" key="6">
    <source>
        <dbReference type="Proteomes" id="UP000782880"/>
    </source>
</evidence>
<evidence type="ECO:0000259" key="2">
    <source>
        <dbReference type="Pfam" id="PF05651"/>
    </source>
</evidence>
<feature type="domain" description="Putative sugar diacid recognition" evidence="2">
    <location>
        <begin position="4"/>
        <end position="132"/>
    </location>
</feature>
<comment type="similarity">
    <text evidence="1">Belongs to the CdaR family.</text>
</comment>
<dbReference type="Pfam" id="PF13556">
    <property type="entry name" value="HTH_30"/>
    <property type="match status" value="1"/>
</dbReference>